<comment type="caution">
    <text evidence="2">The sequence shown here is derived from an EMBL/GenBank/DDBJ whole genome shotgun (WGS) entry which is preliminary data.</text>
</comment>
<protein>
    <recommendedName>
        <fullName evidence="4">Secreted protein</fullName>
    </recommendedName>
</protein>
<dbReference type="EMBL" id="JAHRHJ020000002">
    <property type="protein sequence ID" value="KAH9325803.1"/>
    <property type="molecule type" value="Genomic_DNA"/>
</dbReference>
<evidence type="ECO:0000313" key="3">
    <source>
        <dbReference type="Proteomes" id="UP000824469"/>
    </source>
</evidence>
<accession>A0AA38LID5</accession>
<reference evidence="2 3" key="1">
    <citation type="journal article" date="2021" name="Nat. Plants">
        <title>The Taxus genome provides insights into paclitaxel biosynthesis.</title>
        <authorList>
            <person name="Xiong X."/>
            <person name="Gou J."/>
            <person name="Liao Q."/>
            <person name="Li Y."/>
            <person name="Zhou Q."/>
            <person name="Bi G."/>
            <person name="Li C."/>
            <person name="Du R."/>
            <person name="Wang X."/>
            <person name="Sun T."/>
            <person name="Guo L."/>
            <person name="Liang H."/>
            <person name="Lu P."/>
            <person name="Wu Y."/>
            <person name="Zhang Z."/>
            <person name="Ro D.K."/>
            <person name="Shang Y."/>
            <person name="Huang S."/>
            <person name="Yan J."/>
        </authorList>
    </citation>
    <scope>NUCLEOTIDE SEQUENCE [LARGE SCALE GENOMIC DNA]</scope>
    <source>
        <strain evidence="2">Ta-2019</strain>
    </source>
</reference>
<feature type="chain" id="PRO_5041338670" description="Secreted protein" evidence="1">
    <location>
        <begin position="24"/>
        <end position="94"/>
    </location>
</feature>
<feature type="non-terminal residue" evidence="2">
    <location>
        <position position="94"/>
    </location>
</feature>
<evidence type="ECO:0000313" key="2">
    <source>
        <dbReference type="EMBL" id="KAH9325803.1"/>
    </source>
</evidence>
<sequence length="94" mass="9673">MGVAVVTCGVFRVFVVFLGPCPCACVCNGMWAWAVRACASCAVFKCVCVRVYDRELCVWCAVGGVGRLACCVSCGVGCACGLCVGVCRCMAVGP</sequence>
<feature type="signal peptide" evidence="1">
    <location>
        <begin position="1"/>
        <end position="23"/>
    </location>
</feature>
<evidence type="ECO:0000256" key="1">
    <source>
        <dbReference type="SAM" id="SignalP"/>
    </source>
</evidence>
<keyword evidence="3" id="KW-1185">Reference proteome</keyword>
<proteinExistence type="predicted"/>
<organism evidence="2 3">
    <name type="scientific">Taxus chinensis</name>
    <name type="common">Chinese yew</name>
    <name type="synonym">Taxus wallichiana var. chinensis</name>
    <dbReference type="NCBI Taxonomy" id="29808"/>
    <lineage>
        <taxon>Eukaryota</taxon>
        <taxon>Viridiplantae</taxon>
        <taxon>Streptophyta</taxon>
        <taxon>Embryophyta</taxon>
        <taxon>Tracheophyta</taxon>
        <taxon>Spermatophyta</taxon>
        <taxon>Pinopsida</taxon>
        <taxon>Pinidae</taxon>
        <taxon>Conifers II</taxon>
        <taxon>Cupressales</taxon>
        <taxon>Taxaceae</taxon>
        <taxon>Taxus</taxon>
    </lineage>
</organism>
<keyword evidence="1" id="KW-0732">Signal</keyword>
<evidence type="ECO:0008006" key="4">
    <source>
        <dbReference type="Google" id="ProtNLM"/>
    </source>
</evidence>
<name>A0AA38LID5_TAXCH</name>
<gene>
    <name evidence="2" type="ORF">KI387_005981</name>
</gene>
<dbReference type="AlphaFoldDB" id="A0AA38LID5"/>
<dbReference type="Proteomes" id="UP000824469">
    <property type="component" value="Unassembled WGS sequence"/>
</dbReference>